<dbReference type="AlphaFoldDB" id="A0A6A6ZVT5"/>
<dbReference type="OrthoDB" id="2608216at2759"/>
<feature type="region of interest" description="Disordered" evidence="1">
    <location>
        <begin position="484"/>
        <end position="516"/>
    </location>
</feature>
<evidence type="ECO:0000313" key="3">
    <source>
        <dbReference type="Proteomes" id="UP000799424"/>
    </source>
</evidence>
<dbReference type="InterPro" id="IPR022698">
    <property type="entry name" value="OrsD"/>
</dbReference>
<feature type="region of interest" description="Disordered" evidence="1">
    <location>
        <begin position="353"/>
        <end position="411"/>
    </location>
</feature>
<proteinExistence type="predicted"/>
<dbReference type="Proteomes" id="UP000799424">
    <property type="component" value="Unassembled WGS sequence"/>
</dbReference>
<feature type="non-terminal residue" evidence="2">
    <location>
        <position position="567"/>
    </location>
</feature>
<protein>
    <submittedName>
        <fullName evidence="2">Uncharacterized protein</fullName>
    </submittedName>
</protein>
<dbReference type="Pfam" id="PF12013">
    <property type="entry name" value="OrsD"/>
    <property type="match status" value="1"/>
</dbReference>
<gene>
    <name evidence="2" type="ORF">CC86DRAFT_258254</name>
</gene>
<reference evidence="2" key="1">
    <citation type="journal article" date="2020" name="Stud. Mycol.">
        <title>101 Dothideomycetes genomes: a test case for predicting lifestyles and emergence of pathogens.</title>
        <authorList>
            <person name="Haridas S."/>
            <person name="Albert R."/>
            <person name="Binder M."/>
            <person name="Bloem J."/>
            <person name="Labutti K."/>
            <person name="Salamov A."/>
            <person name="Andreopoulos B."/>
            <person name="Baker S."/>
            <person name="Barry K."/>
            <person name="Bills G."/>
            <person name="Bluhm B."/>
            <person name="Cannon C."/>
            <person name="Castanera R."/>
            <person name="Culley D."/>
            <person name="Daum C."/>
            <person name="Ezra D."/>
            <person name="Gonzalez J."/>
            <person name="Henrissat B."/>
            <person name="Kuo A."/>
            <person name="Liang C."/>
            <person name="Lipzen A."/>
            <person name="Lutzoni F."/>
            <person name="Magnuson J."/>
            <person name="Mondo S."/>
            <person name="Nolan M."/>
            <person name="Ohm R."/>
            <person name="Pangilinan J."/>
            <person name="Park H.-J."/>
            <person name="Ramirez L."/>
            <person name="Alfaro M."/>
            <person name="Sun H."/>
            <person name="Tritt A."/>
            <person name="Yoshinaga Y."/>
            <person name="Zwiers L.-H."/>
            <person name="Turgeon B."/>
            <person name="Goodwin S."/>
            <person name="Spatafora J."/>
            <person name="Crous P."/>
            <person name="Grigoriev I."/>
        </authorList>
    </citation>
    <scope>NUCLEOTIDE SEQUENCE</scope>
    <source>
        <strain evidence="2">CBS 113818</strain>
    </source>
</reference>
<organism evidence="2 3">
    <name type="scientific">Ophiobolus disseminans</name>
    <dbReference type="NCBI Taxonomy" id="1469910"/>
    <lineage>
        <taxon>Eukaryota</taxon>
        <taxon>Fungi</taxon>
        <taxon>Dikarya</taxon>
        <taxon>Ascomycota</taxon>
        <taxon>Pezizomycotina</taxon>
        <taxon>Dothideomycetes</taxon>
        <taxon>Pleosporomycetidae</taxon>
        <taxon>Pleosporales</taxon>
        <taxon>Pleosporineae</taxon>
        <taxon>Phaeosphaeriaceae</taxon>
        <taxon>Ophiobolus</taxon>
    </lineage>
</organism>
<accession>A0A6A6ZVT5</accession>
<evidence type="ECO:0000313" key="2">
    <source>
        <dbReference type="EMBL" id="KAF2824584.1"/>
    </source>
</evidence>
<name>A0A6A6ZVT5_9PLEO</name>
<keyword evidence="3" id="KW-1185">Reference proteome</keyword>
<feature type="compositionally biased region" description="Acidic residues" evidence="1">
    <location>
        <begin position="491"/>
        <end position="504"/>
    </location>
</feature>
<feature type="compositionally biased region" description="Acidic residues" evidence="1">
    <location>
        <begin position="360"/>
        <end position="396"/>
    </location>
</feature>
<evidence type="ECO:0000256" key="1">
    <source>
        <dbReference type="SAM" id="MobiDB-lite"/>
    </source>
</evidence>
<dbReference type="EMBL" id="MU006229">
    <property type="protein sequence ID" value="KAF2824584.1"/>
    <property type="molecule type" value="Genomic_DNA"/>
</dbReference>
<sequence length="567" mass="65006">MAETSIESRYFEHLAEYSIAICKKCRHGVLPSHIKRHVQRAHKVKRKQAEEIAEGVRVWVGLIEYASELQAPSQVIPPISQLPVYPDGLLCQLEAARCCKVFRSIDVIKKHWREVHDWSVGSKGGHLSQVAQKEVQLRIDVGCRRVHCQRLFIQGPGSQYFEVQPPNDNSPDVVPVDGGAAWARVGETMDKAWERVEKRAHKTIQEGERNEVNPWVERTQWLPYLVGMERADLMACVEEPVAEPDLRNDVEPEPVEAAIWKAMDGLTRFSQASVIERVGVFVRLEAIRTEKHQTRYQPLQAYMDKEAIVKHTRPWQQVLMFFARTQKEHGWKSPQYRFKRRQHEAWEALVHEAERAAGGEAEERETEADEVDEQMDEEADDELETDEEMEVDEMDQATEAAPDQSAASARPEKLSRIQKACLEFCIALLDHRITRQEYDSPLVCALAVLGVKEEGWKGPEQYPPILSAVIKTARFMVVQQGLELSGADLPDPQDSEDTDNDDNAYESGPSPRRRPKGCLQFVQHMMDRFMVRGCHSPMQWMLDLRTYGLKIHYNTTSRGHVEWTGDE</sequence>